<dbReference type="GO" id="GO:0006629">
    <property type="term" value="P:lipid metabolic process"/>
    <property type="evidence" value="ECO:0007669"/>
    <property type="project" value="InterPro"/>
</dbReference>
<feature type="transmembrane region" description="Helical" evidence="2">
    <location>
        <begin position="357"/>
        <end position="375"/>
    </location>
</feature>
<evidence type="ECO:0000259" key="3">
    <source>
        <dbReference type="Pfam" id="PF00487"/>
    </source>
</evidence>
<keyword evidence="2" id="KW-1133">Transmembrane helix</keyword>
<dbReference type="CDD" id="cd03507">
    <property type="entry name" value="Delta12-FADS-like"/>
    <property type="match status" value="1"/>
</dbReference>
<dbReference type="VEuPathDB" id="FungiDB:SeMB42_g03434"/>
<evidence type="ECO:0000256" key="2">
    <source>
        <dbReference type="SAM" id="Phobius"/>
    </source>
</evidence>
<evidence type="ECO:0000313" key="4">
    <source>
        <dbReference type="EMBL" id="TPX47177.1"/>
    </source>
</evidence>
<accession>A0A507D771</accession>
<evidence type="ECO:0000313" key="5">
    <source>
        <dbReference type="Proteomes" id="UP000317494"/>
    </source>
</evidence>
<name>A0A507D771_9FUNG</name>
<dbReference type="AlphaFoldDB" id="A0A507D771"/>
<protein>
    <recommendedName>
        <fullName evidence="3">Fatty acid desaturase domain-containing protein</fullName>
    </recommendedName>
</protein>
<dbReference type="EMBL" id="QEAN01000121">
    <property type="protein sequence ID" value="TPX47177.1"/>
    <property type="molecule type" value="Genomic_DNA"/>
</dbReference>
<evidence type="ECO:0000256" key="1">
    <source>
        <dbReference type="SAM" id="MobiDB-lite"/>
    </source>
</evidence>
<gene>
    <name evidence="4" type="ORF">SeMB42_g03434</name>
</gene>
<sequence>MLGNLIVIHGVTGWYCRVAYSTSARQVPITFRIRNTAGEMDVAGPEPTGWQILFRLSRIVHIVMGQKVHDIKPDSLLRERPINGHSNGHSDAGASPHQSPVKVSKLQEPRIPGWSPPNLTIKEVRDAVPPHCFERSLLRSASYLIWDLAWIGILAVAATHIDRLPVAFRYVFWPLYWYFQGAIMTGAWVIAHECGHQAFSDYKWINNTIGWIIHSAMLVPYHSWRVSHAQHHAGNAHLEKDAVFVPRTRSEYGLPPRNPARNDHDDDYLKGELWQASPLLNVLQMLRVLLLGWPVYLTLNRWGPKAWEGASHFNPKSVIFKPHHFWQIIASDIGIFITLASVGMAIYNFGLITVGKYYLVPYLIVNWWLVMITYLQHTDVTVPHYRDGEFNFLRGALCTVDRSFGILDHFFHHISDTHIAHHLFSQMPHYHAEEATRALKKVLGPYYRRDDTNVFIAMYKNWEQCRFVEDDGDVVWYKNRY</sequence>
<dbReference type="PANTHER" id="PTHR32100">
    <property type="entry name" value="OMEGA-6 FATTY ACID DESATURASE, CHLOROPLASTIC"/>
    <property type="match status" value="1"/>
</dbReference>
<keyword evidence="5" id="KW-1185">Reference proteome</keyword>
<feature type="region of interest" description="Disordered" evidence="1">
    <location>
        <begin position="79"/>
        <end position="101"/>
    </location>
</feature>
<keyword evidence="2" id="KW-0472">Membrane</keyword>
<keyword evidence="2" id="KW-0812">Transmembrane</keyword>
<dbReference type="InterPro" id="IPR005804">
    <property type="entry name" value="FA_desaturase_dom"/>
</dbReference>
<dbReference type="GO" id="GO:0016491">
    <property type="term" value="F:oxidoreductase activity"/>
    <property type="evidence" value="ECO:0007669"/>
    <property type="project" value="InterPro"/>
</dbReference>
<feature type="domain" description="Fatty acid desaturase" evidence="3">
    <location>
        <begin position="173"/>
        <end position="448"/>
    </location>
</feature>
<dbReference type="Proteomes" id="UP000317494">
    <property type="component" value="Unassembled WGS sequence"/>
</dbReference>
<dbReference type="Pfam" id="PF00487">
    <property type="entry name" value="FA_desaturase"/>
    <property type="match status" value="1"/>
</dbReference>
<feature type="transmembrane region" description="Helical" evidence="2">
    <location>
        <begin position="325"/>
        <end position="350"/>
    </location>
</feature>
<dbReference type="STRING" id="286115.A0A507D771"/>
<organism evidence="4 5">
    <name type="scientific">Synchytrium endobioticum</name>
    <dbReference type="NCBI Taxonomy" id="286115"/>
    <lineage>
        <taxon>Eukaryota</taxon>
        <taxon>Fungi</taxon>
        <taxon>Fungi incertae sedis</taxon>
        <taxon>Chytridiomycota</taxon>
        <taxon>Chytridiomycota incertae sedis</taxon>
        <taxon>Chytridiomycetes</taxon>
        <taxon>Synchytriales</taxon>
        <taxon>Synchytriaceae</taxon>
        <taxon>Synchytrium</taxon>
    </lineage>
</organism>
<comment type="caution">
    <text evidence="4">The sequence shown here is derived from an EMBL/GenBank/DDBJ whole genome shotgun (WGS) entry which is preliminary data.</text>
</comment>
<proteinExistence type="predicted"/>
<dbReference type="InterPro" id="IPR012171">
    <property type="entry name" value="Fatty_acid_desaturase"/>
</dbReference>
<reference evidence="4 5" key="1">
    <citation type="journal article" date="2019" name="Sci. Rep.">
        <title>Comparative genomics of chytrid fungi reveal insights into the obligate biotrophic and pathogenic lifestyle of Synchytrium endobioticum.</title>
        <authorList>
            <person name="van de Vossenberg B.T.L.H."/>
            <person name="Warris S."/>
            <person name="Nguyen H.D.T."/>
            <person name="van Gent-Pelzer M.P.E."/>
            <person name="Joly D.L."/>
            <person name="van de Geest H.C."/>
            <person name="Bonants P.J.M."/>
            <person name="Smith D.S."/>
            <person name="Levesque C.A."/>
            <person name="van der Lee T.A.J."/>
        </authorList>
    </citation>
    <scope>NUCLEOTIDE SEQUENCE [LARGE SCALE GENOMIC DNA]</scope>
    <source>
        <strain evidence="4 5">MB42</strain>
    </source>
</reference>